<name>A0ABT2UBY1_9BACL</name>
<dbReference type="Pfam" id="PF18974">
    <property type="entry name" value="DUF5710"/>
    <property type="match status" value="1"/>
</dbReference>
<sequence>MTVQWGVQIHSGYHCHKCDQQMDIILLYKPTNTIFLFNGYFFHTELAYEKTAAMIDLAKQYGIILENRYSAFIKSEYIMHVCPHCDAGQGDNYVVVDNQQINSTLMKKSFIAVYEEQTELWNEIPLEQWRRKLSESPAIRPVQLVVPMMEKDKALKLGAQWNSRNKSWYIPGDADLKPFEQWLPTTKGWME</sequence>
<evidence type="ECO:0000313" key="2">
    <source>
        <dbReference type="EMBL" id="MCU6792115.1"/>
    </source>
</evidence>
<organism evidence="2 3">
    <name type="scientific">Paenibacillus baimaensis</name>
    <dbReference type="NCBI Taxonomy" id="2982185"/>
    <lineage>
        <taxon>Bacteria</taxon>
        <taxon>Bacillati</taxon>
        <taxon>Bacillota</taxon>
        <taxon>Bacilli</taxon>
        <taxon>Bacillales</taxon>
        <taxon>Paenibacillaceae</taxon>
        <taxon>Paenibacillus</taxon>
    </lineage>
</organism>
<gene>
    <name evidence="2" type="ORF">OB236_08250</name>
</gene>
<protein>
    <submittedName>
        <fullName evidence="2">DUF5710 domain-containing protein</fullName>
    </submittedName>
</protein>
<reference evidence="2 3" key="1">
    <citation type="submission" date="2022-09" db="EMBL/GenBank/DDBJ databases">
        <authorList>
            <person name="Han X.L."/>
            <person name="Wang Q."/>
            <person name="Lu T."/>
        </authorList>
    </citation>
    <scope>NUCLEOTIDE SEQUENCE [LARGE SCALE GENOMIC DNA]</scope>
    <source>
        <strain evidence="2 3">WQ 127069</strain>
    </source>
</reference>
<comment type="caution">
    <text evidence="2">The sequence shown here is derived from an EMBL/GenBank/DDBJ whole genome shotgun (WGS) entry which is preliminary data.</text>
</comment>
<proteinExistence type="predicted"/>
<dbReference type="RefSeq" id="WP_262683521.1">
    <property type="nucleotide sequence ID" value="NZ_JAOQIO010000018.1"/>
</dbReference>
<dbReference type="Proteomes" id="UP001652445">
    <property type="component" value="Unassembled WGS sequence"/>
</dbReference>
<evidence type="ECO:0000259" key="1">
    <source>
        <dbReference type="Pfam" id="PF18974"/>
    </source>
</evidence>
<feature type="domain" description="DUF5710" evidence="1">
    <location>
        <begin position="143"/>
        <end position="184"/>
    </location>
</feature>
<dbReference type="InterPro" id="IPR043764">
    <property type="entry name" value="DUF5710"/>
</dbReference>
<dbReference type="EMBL" id="JAOQIO010000018">
    <property type="protein sequence ID" value="MCU6792115.1"/>
    <property type="molecule type" value="Genomic_DNA"/>
</dbReference>
<accession>A0ABT2UBY1</accession>
<keyword evidence="3" id="KW-1185">Reference proteome</keyword>
<evidence type="ECO:0000313" key="3">
    <source>
        <dbReference type="Proteomes" id="UP001652445"/>
    </source>
</evidence>